<dbReference type="Proteomes" id="UP000487268">
    <property type="component" value="Unassembled WGS sequence"/>
</dbReference>
<feature type="domain" description="SnoaL-like" evidence="1">
    <location>
        <begin position="12"/>
        <end position="104"/>
    </location>
</feature>
<name>A0A7K0BW02_9ACTN</name>
<organism evidence="2 3">
    <name type="scientific">Actinomadura macrotermitis</name>
    <dbReference type="NCBI Taxonomy" id="2585200"/>
    <lineage>
        <taxon>Bacteria</taxon>
        <taxon>Bacillati</taxon>
        <taxon>Actinomycetota</taxon>
        <taxon>Actinomycetes</taxon>
        <taxon>Streptosporangiales</taxon>
        <taxon>Thermomonosporaceae</taxon>
        <taxon>Actinomadura</taxon>
    </lineage>
</organism>
<dbReference type="Pfam" id="PF12680">
    <property type="entry name" value="SnoaL_2"/>
    <property type="match status" value="1"/>
</dbReference>
<accession>A0A7K0BW02</accession>
<dbReference type="EMBL" id="WEGH01000002">
    <property type="protein sequence ID" value="MQY05355.1"/>
    <property type="molecule type" value="Genomic_DNA"/>
</dbReference>
<comment type="caution">
    <text evidence="2">The sequence shown here is derived from an EMBL/GenBank/DDBJ whole genome shotgun (WGS) entry which is preliminary data.</text>
</comment>
<dbReference type="SUPFAM" id="SSF54427">
    <property type="entry name" value="NTF2-like"/>
    <property type="match status" value="1"/>
</dbReference>
<dbReference type="RefSeq" id="WP_153533420.1">
    <property type="nucleotide sequence ID" value="NZ_WEGH01000002.1"/>
</dbReference>
<dbReference type="InterPro" id="IPR037401">
    <property type="entry name" value="SnoaL-like"/>
</dbReference>
<protein>
    <recommendedName>
        <fullName evidence="1">SnoaL-like domain-containing protein</fullName>
    </recommendedName>
</protein>
<sequence>MAAKTPEDITRLFVERVNAGDAAGAAELYAPDALMAFPPGSETVGRAAIREVFEQMIAARPAFRPEEPLPTLYYGDIALTSTRALDGTGGRVQVVRRQEDGTWVRVIDRPEMP</sequence>
<dbReference type="OrthoDB" id="674363at2"/>
<reference evidence="2 3" key="1">
    <citation type="submission" date="2019-10" db="EMBL/GenBank/DDBJ databases">
        <title>Actinomadura rubteroloni sp. nov. and Actinomadura macrotermitis sp. nov., isolated from the gut of fungus growing-termite Macrotermes natalensis.</title>
        <authorList>
            <person name="Benndorf R."/>
            <person name="Martin K."/>
            <person name="Kuefner M."/>
            <person name="De Beer W."/>
            <person name="Kaster A.-K."/>
            <person name="Vollmers J."/>
            <person name="Poulsen M."/>
            <person name="Beemelmanns C."/>
        </authorList>
    </citation>
    <scope>NUCLEOTIDE SEQUENCE [LARGE SCALE GENOMIC DNA]</scope>
    <source>
        <strain evidence="2 3">RB68</strain>
    </source>
</reference>
<keyword evidence="3" id="KW-1185">Reference proteome</keyword>
<evidence type="ECO:0000313" key="3">
    <source>
        <dbReference type="Proteomes" id="UP000487268"/>
    </source>
</evidence>
<dbReference type="AlphaFoldDB" id="A0A7K0BW02"/>
<proteinExistence type="predicted"/>
<evidence type="ECO:0000313" key="2">
    <source>
        <dbReference type="EMBL" id="MQY05355.1"/>
    </source>
</evidence>
<dbReference type="InterPro" id="IPR032710">
    <property type="entry name" value="NTF2-like_dom_sf"/>
</dbReference>
<dbReference type="Gene3D" id="3.10.450.50">
    <property type="match status" value="1"/>
</dbReference>
<gene>
    <name evidence="2" type="ORF">ACRB68_34280</name>
</gene>
<evidence type="ECO:0000259" key="1">
    <source>
        <dbReference type="Pfam" id="PF12680"/>
    </source>
</evidence>